<name>A0AAD3HPN9_9CHLO</name>
<reference evidence="2 3" key="1">
    <citation type="journal article" date="2021" name="Sci. Rep.">
        <title>Genome sequencing of the multicellular alga Astrephomene provides insights into convergent evolution of germ-soma differentiation.</title>
        <authorList>
            <person name="Yamashita S."/>
            <person name="Yamamoto K."/>
            <person name="Matsuzaki R."/>
            <person name="Suzuki S."/>
            <person name="Yamaguchi H."/>
            <person name="Hirooka S."/>
            <person name="Minakuchi Y."/>
            <person name="Miyagishima S."/>
            <person name="Kawachi M."/>
            <person name="Toyoda A."/>
            <person name="Nozaki H."/>
        </authorList>
    </citation>
    <scope>NUCLEOTIDE SEQUENCE [LARGE SCALE GENOMIC DNA]</scope>
    <source>
        <strain evidence="2 3">NIES-4017</strain>
    </source>
</reference>
<gene>
    <name evidence="2" type="ORF">Agub_g11137</name>
</gene>
<dbReference type="EMBL" id="BMAR01000028">
    <property type="protein sequence ID" value="GFR49219.1"/>
    <property type="molecule type" value="Genomic_DNA"/>
</dbReference>
<evidence type="ECO:0000313" key="2">
    <source>
        <dbReference type="EMBL" id="GFR49219.1"/>
    </source>
</evidence>
<proteinExistence type="predicted"/>
<dbReference type="AlphaFoldDB" id="A0AAD3HPN9"/>
<dbReference type="SUPFAM" id="SSF50494">
    <property type="entry name" value="Trypsin-like serine proteases"/>
    <property type="match status" value="1"/>
</dbReference>
<evidence type="ECO:0000313" key="3">
    <source>
        <dbReference type="Proteomes" id="UP001054857"/>
    </source>
</evidence>
<protein>
    <submittedName>
        <fullName evidence="2">Uncharacterized protein</fullName>
    </submittedName>
</protein>
<evidence type="ECO:0000256" key="1">
    <source>
        <dbReference type="SAM" id="MobiDB-lite"/>
    </source>
</evidence>
<comment type="caution">
    <text evidence="2">The sequence shown here is derived from an EMBL/GenBank/DDBJ whole genome shotgun (WGS) entry which is preliminary data.</text>
</comment>
<keyword evidence="3" id="KW-1185">Reference proteome</keyword>
<accession>A0AAD3HPN9</accession>
<dbReference type="Proteomes" id="UP001054857">
    <property type="component" value="Unassembled WGS sequence"/>
</dbReference>
<dbReference type="InterPro" id="IPR009003">
    <property type="entry name" value="Peptidase_S1_PA"/>
</dbReference>
<feature type="region of interest" description="Disordered" evidence="1">
    <location>
        <begin position="233"/>
        <end position="256"/>
    </location>
</feature>
<organism evidence="2 3">
    <name type="scientific">Astrephomene gubernaculifera</name>
    <dbReference type="NCBI Taxonomy" id="47775"/>
    <lineage>
        <taxon>Eukaryota</taxon>
        <taxon>Viridiplantae</taxon>
        <taxon>Chlorophyta</taxon>
        <taxon>core chlorophytes</taxon>
        <taxon>Chlorophyceae</taxon>
        <taxon>CS clade</taxon>
        <taxon>Chlamydomonadales</taxon>
        <taxon>Astrephomenaceae</taxon>
        <taxon>Astrephomene</taxon>
    </lineage>
</organism>
<sequence>MPEGSTALIKSLSGGLLRWQNLEDGPELPAEGRLEVVFRLGTTTGAAASAPQTAVAVPLPVCVPVEPPDQKVEDAFGRVSRLLDRDGNTIGTCLRVNGDVILVARHCVLSGGRCLSNLEAFQGQLEFVAARPDLDVVAFRGPAGSSFTLLGTELQRGMLVSLLSFPLELPGTSAPALDSGAVAQVSRTGRHALATFGTGMPNSSGGAVVSSTRTLVGLYTGIVWHLEELTNSSRRSSSSSGGGSVRPPAQLERDPTAMWEDRNDEADVVEAAAASDSVAAQLSRVNIQHKTNAAMFIPAAALLQFLQAAGLAAYDPLDAAGDNIARPRLRPRHR</sequence>